<name>A0A1I7EQY9_9BURK</name>
<dbReference type="AlphaFoldDB" id="A0A1I7EQY9"/>
<dbReference type="OrthoDB" id="356681at2"/>
<gene>
    <name evidence="1" type="ORF">SAMN05192563_105225</name>
</gene>
<dbReference type="PANTHER" id="PTHR37844">
    <property type="entry name" value="SER/THR PROTEIN PHOSPHATASE SUPERFAMILY (AFU_ORTHOLOGUE AFUA_1G14840)"/>
    <property type="match status" value="1"/>
</dbReference>
<accession>A0A1I7EQY9</accession>
<dbReference type="InterPro" id="IPR029052">
    <property type="entry name" value="Metallo-depent_PP-like"/>
</dbReference>
<dbReference type="EMBL" id="FPBH01000052">
    <property type="protein sequence ID" value="SFU26335.1"/>
    <property type="molecule type" value="Genomic_DNA"/>
</dbReference>
<dbReference type="Gene3D" id="3.60.21.10">
    <property type="match status" value="1"/>
</dbReference>
<dbReference type="SUPFAM" id="SSF56300">
    <property type="entry name" value="Metallo-dependent phosphatases"/>
    <property type="match status" value="1"/>
</dbReference>
<dbReference type="Proteomes" id="UP000198844">
    <property type="component" value="Unassembled WGS sequence"/>
</dbReference>
<proteinExistence type="predicted"/>
<sequence length="259" mass="29351">MRIQIASDLHHEIAHRADLAGPLPVARETDVLVLAGDVHEGSRAIDLYGDCRVPVIYVTGNREAFGQNYQKLLNELRDRTQGTSVRFLQDDELVLGNIRFLGATLWTDYSFYPLQLDDAMRAAGAAMLEHKRIRQEWSRFFRPEDARDHQHRTLRWLSERLDENFPGKTVVVTHHTPSGLSIPQGDREHYLAAAHASNVELLVIKANLWIHGHILASSDYHIGDCRVICNPRGRPGKNRDNPNVPYENAGFNPSLVVEL</sequence>
<organism evidence="1 2">
    <name type="scientific">Paraburkholderia aspalathi</name>
    <dbReference type="NCBI Taxonomy" id="1324617"/>
    <lineage>
        <taxon>Bacteria</taxon>
        <taxon>Pseudomonadati</taxon>
        <taxon>Pseudomonadota</taxon>
        <taxon>Betaproteobacteria</taxon>
        <taxon>Burkholderiales</taxon>
        <taxon>Burkholderiaceae</taxon>
        <taxon>Paraburkholderia</taxon>
    </lineage>
</organism>
<dbReference type="PANTHER" id="PTHR37844:SF2">
    <property type="entry name" value="SER_THR PROTEIN PHOSPHATASE SUPERFAMILY (AFU_ORTHOLOGUE AFUA_1G14840)"/>
    <property type="match status" value="1"/>
</dbReference>
<protein>
    <submittedName>
        <fullName evidence="1">Calcineurin-like phosphoesterase</fullName>
    </submittedName>
</protein>
<evidence type="ECO:0000313" key="1">
    <source>
        <dbReference type="EMBL" id="SFU26335.1"/>
    </source>
</evidence>
<reference evidence="1 2" key="1">
    <citation type="submission" date="2016-10" db="EMBL/GenBank/DDBJ databases">
        <authorList>
            <person name="de Groot N.N."/>
        </authorList>
    </citation>
    <scope>NUCLEOTIDE SEQUENCE [LARGE SCALE GENOMIC DNA]</scope>
    <source>
        <strain evidence="1 2">LMG 27731</strain>
    </source>
</reference>
<evidence type="ECO:0000313" key="2">
    <source>
        <dbReference type="Proteomes" id="UP000198844"/>
    </source>
</evidence>